<dbReference type="GO" id="GO:0016787">
    <property type="term" value="F:hydrolase activity"/>
    <property type="evidence" value="ECO:0007669"/>
    <property type="project" value="UniProtKB-KW"/>
</dbReference>
<evidence type="ECO:0000259" key="1">
    <source>
        <dbReference type="Pfam" id="PF12146"/>
    </source>
</evidence>
<dbReference type="EMBL" id="BAABAB010000021">
    <property type="protein sequence ID" value="GAA3624548.1"/>
    <property type="molecule type" value="Genomic_DNA"/>
</dbReference>
<feature type="domain" description="Serine aminopeptidase S33" evidence="1">
    <location>
        <begin position="61"/>
        <end position="199"/>
    </location>
</feature>
<organism evidence="2 3">
    <name type="scientific">Microlunatus ginsengisoli</name>
    <dbReference type="NCBI Taxonomy" id="363863"/>
    <lineage>
        <taxon>Bacteria</taxon>
        <taxon>Bacillati</taxon>
        <taxon>Actinomycetota</taxon>
        <taxon>Actinomycetes</taxon>
        <taxon>Propionibacteriales</taxon>
        <taxon>Propionibacteriaceae</taxon>
        <taxon>Microlunatus</taxon>
    </lineage>
</organism>
<evidence type="ECO:0000313" key="3">
    <source>
        <dbReference type="Proteomes" id="UP001501490"/>
    </source>
</evidence>
<dbReference type="InterPro" id="IPR022742">
    <property type="entry name" value="Hydrolase_4"/>
</dbReference>
<accession>A0ABP7A416</accession>
<name>A0ABP7A416_9ACTN</name>
<gene>
    <name evidence="2" type="ORF">GCM10022236_28550</name>
</gene>
<sequence>MSTQRASFPGRPTWESDFLPGYESLDLPLPDAARAAGEPPDVEMVGTLIRRVPTSSGRPDHSRAVLFLHGWNDYFFQTHVADRIAELGFDFFALDLRRYGRSLRNGHLRGFITNLDDYAEEIDQAVEVIAADHDGLVLMGHSTGGLIAALWAASHPDKVVALALDSPWLDLQGSAMVRAIGTPVVDALGRQAPTSIIPLPDLGFYARTLHASLEGEWDYDLELKSSPSPPIRAGWLRAIRQGHQRVAAGLGLPMPVLVMASAATEFARKWHEGLRSADTVLDVDQIVSRGARLGRHVTIVRIDGGLHDLFLSPRPVREVALFELERWLQAYAFEEPPVRVLAE</sequence>
<dbReference type="SUPFAM" id="SSF53474">
    <property type="entry name" value="alpha/beta-Hydrolases"/>
    <property type="match status" value="1"/>
</dbReference>
<evidence type="ECO:0000313" key="2">
    <source>
        <dbReference type="EMBL" id="GAA3624548.1"/>
    </source>
</evidence>
<dbReference type="PANTHER" id="PTHR43798:SF33">
    <property type="entry name" value="HYDROLASE, PUTATIVE (AFU_ORTHOLOGUE AFUA_2G14860)-RELATED"/>
    <property type="match status" value="1"/>
</dbReference>
<reference evidence="3" key="1">
    <citation type="journal article" date="2019" name="Int. J. Syst. Evol. Microbiol.">
        <title>The Global Catalogue of Microorganisms (GCM) 10K type strain sequencing project: providing services to taxonomists for standard genome sequencing and annotation.</title>
        <authorList>
            <consortium name="The Broad Institute Genomics Platform"/>
            <consortium name="The Broad Institute Genome Sequencing Center for Infectious Disease"/>
            <person name="Wu L."/>
            <person name="Ma J."/>
        </authorList>
    </citation>
    <scope>NUCLEOTIDE SEQUENCE [LARGE SCALE GENOMIC DNA]</scope>
    <source>
        <strain evidence="3">JCM 16929</strain>
    </source>
</reference>
<keyword evidence="2" id="KW-0378">Hydrolase</keyword>
<dbReference type="Proteomes" id="UP001501490">
    <property type="component" value="Unassembled WGS sequence"/>
</dbReference>
<proteinExistence type="predicted"/>
<keyword evidence="3" id="KW-1185">Reference proteome</keyword>
<dbReference type="Gene3D" id="3.40.50.1820">
    <property type="entry name" value="alpha/beta hydrolase"/>
    <property type="match status" value="1"/>
</dbReference>
<dbReference type="InterPro" id="IPR029058">
    <property type="entry name" value="AB_hydrolase_fold"/>
</dbReference>
<dbReference type="Pfam" id="PF12146">
    <property type="entry name" value="Hydrolase_4"/>
    <property type="match status" value="1"/>
</dbReference>
<protein>
    <submittedName>
        <fullName evidence="2">Alpha/beta hydrolase</fullName>
    </submittedName>
</protein>
<dbReference type="InterPro" id="IPR050266">
    <property type="entry name" value="AB_hydrolase_sf"/>
</dbReference>
<comment type="caution">
    <text evidence="2">The sequence shown here is derived from an EMBL/GenBank/DDBJ whole genome shotgun (WGS) entry which is preliminary data.</text>
</comment>
<dbReference type="RefSeq" id="WP_344805633.1">
    <property type="nucleotide sequence ID" value="NZ_BAABAB010000021.1"/>
</dbReference>
<dbReference type="PANTHER" id="PTHR43798">
    <property type="entry name" value="MONOACYLGLYCEROL LIPASE"/>
    <property type="match status" value="1"/>
</dbReference>